<feature type="region of interest" description="Disordered" evidence="1">
    <location>
        <begin position="56"/>
        <end position="85"/>
    </location>
</feature>
<evidence type="ECO:0000313" key="2">
    <source>
        <dbReference type="EMBL" id="KIM90229.1"/>
    </source>
</evidence>
<feature type="region of interest" description="Disordered" evidence="1">
    <location>
        <begin position="108"/>
        <end position="156"/>
    </location>
</feature>
<dbReference type="EMBL" id="KN832973">
    <property type="protein sequence ID" value="KIM90229.1"/>
    <property type="molecule type" value="Genomic_DNA"/>
</dbReference>
<protein>
    <submittedName>
        <fullName evidence="2">Uncharacterized protein</fullName>
    </submittedName>
</protein>
<dbReference type="HOGENOM" id="CLU_831864_0_0_1"/>
<evidence type="ECO:0000313" key="3">
    <source>
        <dbReference type="Proteomes" id="UP000054166"/>
    </source>
</evidence>
<sequence length="334" mass="36434">MKVPFHLMSATRLTMRSRESANDDDLYLLETATTAAQAIPMSNLSKYCPSSRAFGIASDSSKQVPDVTGRHKPGDGRSGVVSQNDADAVSLQSGSLGLRKPRGARTVAGLGEAGSSNPKSQSTGHLHPTRHYSSPRKLQGENDPIRGPDMLPRPLPSASSFPCAPVGAVIAVRKANYAKRQWNIPSPGIVIGYNFTEYFVGKKLFNYVVVLGTPVGDVVSKFSPYYGEVGILNTGKAVFPPLVHEDVVRRKEALHTVYARVFLHPRVTPNMIWQKARIISRPNDTPIRVRLLYGDLANHVFSAIDLLPYTQDSYAAIVRGGDEWKTVVVLSQVI</sequence>
<reference evidence="3" key="2">
    <citation type="submission" date="2015-01" db="EMBL/GenBank/DDBJ databases">
        <title>Evolutionary Origins and Diversification of the Mycorrhizal Mutualists.</title>
        <authorList>
            <consortium name="DOE Joint Genome Institute"/>
            <consortium name="Mycorrhizal Genomics Consortium"/>
            <person name="Kohler A."/>
            <person name="Kuo A."/>
            <person name="Nagy L.G."/>
            <person name="Floudas D."/>
            <person name="Copeland A."/>
            <person name="Barry K.W."/>
            <person name="Cichocki N."/>
            <person name="Veneault-Fourrey C."/>
            <person name="LaButti K."/>
            <person name="Lindquist E.A."/>
            <person name="Lipzen A."/>
            <person name="Lundell T."/>
            <person name="Morin E."/>
            <person name="Murat C."/>
            <person name="Riley R."/>
            <person name="Ohm R."/>
            <person name="Sun H."/>
            <person name="Tunlid A."/>
            <person name="Henrissat B."/>
            <person name="Grigoriev I.V."/>
            <person name="Hibbett D.S."/>
            <person name="Martin F."/>
        </authorList>
    </citation>
    <scope>NUCLEOTIDE SEQUENCE [LARGE SCALE GENOMIC DNA]</scope>
    <source>
        <strain evidence="3">F 1598</strain>
    </source>
</reference>
<evidence type="ECO:0000256" key="1">
    <source>
        <dbReference type="SAM" id="MobiDB-lite"/>
    </source>
</evidence>
<name>A0A0C3GEW6_PILCF</name>
<proteinExistence type="predicted"/>
<dbReference type="AlphaFoldDB" id="A0A0C3GEW6"/>
<accession>A0A0C3GEW6</accession>
<gene>
    <name evidence="2" type="ORF">PILCRDRAFT_175916</name>
</gene>
<feature type="compositionally biased region" description="Polar residues" evidence="1">
    <location>
        <begin position="114"/>
        <end position="124"/>
    </location>
</feature>
<dbReference type="Proteomes" id="UP000054166">
    <property type="component" value="Unassembled WGS sequence"/>
</dbReference>
<organism evidence="2 3">
    <name type="scientific">Piloderma croceum (strain F 1598)</name>
    <dbReference type="NCBI Taxonomy" id="765440"/>
    <lineage>
        <taxon>Eukaryota</taxon>
        <taxon>Fungi</taxon>
        <taxon>Dikarya</taxon>
        <taxon>Basidiomycota</taxon>
        <taxon>Agaricomycotina</taxon>
        <taxon>Agaricomycetes</taxon>
        <taxon>Agaricomycetidae</taxon>
        <taxon>Atheliales</taxon>
        <taxon>Atheliaceae</taxon>
        <taxon>Piloderma</taxon>
    </lineage>
</organism>
<keyword evidence="3" id="KW-1185">Reference proteome</keyword>
<dbReference type="InParanoid" id="A0A0C3GEW6"/>
<reference evidence="2 3" key="1">
    <citation type="submission" date="2014-04" db="EMBL/GenBank/DDBJ databases">
        <authorList>
            <consortium name="DOE Joint Genome Institute"/>
            <person name="Kuo A."/>
            <person name="Tarkka M."/>
            <person name="Buscot F."/>
            <person name="Kohler A."/>
            <person name="Nagy L.G."/>
            <person name="Floudas D."/>
            <person name="Copeland A."/>
            <person name="Barry K.W."/>
            <person name="Cichocki N."/>
            <person name="Veneault-Fourrey C."/>
            <person name="LaButti K."/>
            <person name="Lindquist E.A."/>
            <person name="Lipzen A."/>
            <person name="Lundell T."/>
            <person name="Morin E."/>
            <person name="Murat C."/>
            <person name="Sun H."/>
            <person name="Tunlid A."/>
            <person name="Henrissat B."/>
            <person name="Grigoriev I.V."/>
            <person name="Hibbett D.S."/>
            <person name="Martin F."/>
            <person name="Nordberg H.P."/>
            <person name="Cantor M.N."/>
            <person name="Hua S.X."/>
        </authorList>
    </citation>
    <scope>NUCLEOTIDE SEQUENCE [LARGE SCALE GENOMIC DNA]</scope>
    <source>
        <strain evidence="2 3">F 1598</strain>
    </source>
</reference>